<sequence length="210" mass="24304">MIDFNHHWRPRRRHRVVLIGRIIRCRNALRTANHEDANNYKSHSRNTRVASILSFTFRIWQSGRFYHPGEVRPIEIRGGAEAQFIYAIWRWVHSCPGNELAKLEILVLMHHLTTNYRWPMLVRQLDLTDRGHSISVVAAIVALESTSLCLLFLRGAKVLAVSTLSLVTNWALSNSDWLSKLNLSPRLRVIGWKIVLVGFVIRIITICLRP</sequence>
<evidence type="ECO:0000256" key="1">
    <source>
        <dbReference type="SAM" id="Phobius"/>
    </source>
</evidence>
<gene>
    <name evidence="2" type="ORF">M8C21_021408</name>
</gene>
<comment type="caution">
    <text evidence="2">The sequence shown here is derived from an EMBL/GenBank/DDBJ whole genome shotgun (WGS) entry which is preliminary data.</text>
</comment>
<proteinExistence type="predicted"/>
<keyword evidence="1" id="KW-1133">Transmembrane helix</keyword>
<reference evidence="2" key="1">
    <citation type="submission" date="2022-06" db="EMBL/GenBank/DDBJ databases">
        <title>Uncovering the hologenomic basis of an extraordinary plant invasion.</title>
        <authorList>
            <person name="Bieker V.C."/>
            <person name="Martin M.D."/>
            <person name="Gilbert T."/>
            <person name="Hodgins K."/>
            <person name="Battlay P."/>
            <person name="Petersen B."/>
            <person name="Wilson J."/>
        </authorList>
    </citation>
    <scope>NUCLEOTIDE SEQUENCE</scope>
    <source>
        <strain evidence="2">AA19_3_7</strain>
        <tissue evidence="2">Leaf</tissue>
    </source>
</reference>
<protein>
    <submittedName>
        <fullName evidence="2">Uncharacterized protein</fullName>
    </submittedName>
</protein>
<feature type="transmembrane region" description="Helical" evidence="1">
    <location>
        <begin position="189"/>
        <end position="208"/>
    </location>
</feature>
<keyword evidence="1" id="KW-0472">Membrane</keyword>
<dbReference type="Proteomes" id="UP001206925">
    <property type="component" value="Unassembled WGS sequence"/>
</dbReference>
<evidence type="ECO:0000313" key="2">
    <source>
        <dbReference type="EMBL" id="KAI7753574.1"/>
    </source>
</evidence>
<accession>A0AAD5D644</accession>
<dbReference type="EMBL" id="JAMZMK010005380">
    <property type="protein sequence ID" value="KAI7753574.1"/>
    <property type="molecule type" value="Genomic_DNA"/>
</dbReference>
<keyword evidence="3" id="KW-1185">Reference proteome</keyword>
<keyword evidence="1" id="KW-0812">Transmembrane</keyword>
<organism evidence="2 3">
    <name type="scientific">Ambrosia artemisiifolia</name>
    <name type="common">Common ragweed</name>
    <dbReference type="NCBI Taxonomy" id="4212"/>
    <lineage>
        <taxon>Eukaryota</taxon>
        <taxon>Viridiplantae</taxon>
        <taxon>Streptophyta</taxon>
        <taxon>Embryophyta</taxon>
        <taxon>Tracheophyta</taxon>
        <taxon>Spermatophyta</taxon>
        <taxon>Magnoliopsida</taxon>
        <taxon>eudicotyledons</taxon>
        <taxon>Gunneridae</taxon>
        <taxon>Pentapetalae</taxon>
        <taxon>asterids</taxon>
        <taxon>campanulids</taxon>
        <taxon>Asterales</taxon>
        <taxon>Asteraceae</taxon>
        <taxon>Asteroideae</taxon>
        <taxon>Heliantheae alliance</taxon>
        <taxon>Heliantheae</taxon>
        <taxon>Ambrosia</taxon>
    </lineage>
</organism>
<dbReference type="AlphaFoldDB" id="A0AAD5D644"/>
<evidence type="ECO:0000313" key="3">
    <source>
        <dbReference type="Proteomes" id="UP001206925"/>
    </source>
</evidence>
<name>A0AAD5D644_AMBAR</name>